<evidence type="ECO:0000256" key="2">
    <source>
        <dbReference type="SAM" id="Phobius"/>
    </source>
</evidence>
<dbReference type="OrthoDB" id="9765786at2"/>
<accession>A0A238XRI3</accession>
<dbReference type="Proteomes" id="UP000198324">
    <property type="component" value="Unassembled WGS sequence"/>
</dbReference>
<keyword evidence="2" id="KW-0472">Membrane</keyword>
<dbReference type="RefSeq" id="WP_089271055.1">
    <property type="nucleotide sequence ID" value="NZ_FZOC01000001.1"/>
</dbReference>
<keyword evidence="2" id="KW-0812">Transmembrane</keyword>
<keyword evidence="4" id="KW-0378">Hydrolase</keyword>
<dbReference type="Gene3D" id="2.70.70.10">
    <property type="entry name" value="Glucose Permease (Domain IIA)"/>
    <property type="match status" value="1"/>
</dbReference>
<dbReference type="PANTHER" id="PTHR21666">
    <property type="entry name" value="PEPTIDASE-RELATED"/>
    <property type="match status" value="1"/>
</dbReference>
<gene>
    <name evidence="4" type="ORF">SAMN04488503_0334</name>
</gene>
<evidence type="ECO:0000256" key="1">
    <source>
        <dbReference type="ARBA" id="ARBA00022729"/>
    </source>
</evidence>
<protein>
    <submittedName>
        <fullName evidence="4">Murein DD-endopeptidase MepM and murein hydrolase activator NlpD, contain LysM domain</fullName>
    </submittedName>
</protein>
<dbReference type="CDD" id="cd12797">
    <property type="entry name" value="M23_peptidase"/>
    <property type="match status" value="1"/>
</dbReference>
<feature type="transmembrane region" description="Helical" evidence="2">
    <location>
        <begin position="12"/>
        <end position="35"/>
    </location>
</feature>
<dbReference type="AlphaFoldDB" id="A0A238XRI3"/>
<dbReference type="InterPro" id="IPR050570">
    <property type="entry name" value="Cell_wall_metabolism_enzyme"/>
</dbReference>
<sequence length="445" mass="48248">MKIHQNAKKRPGFPLRASLPVIGIVLLALAAIFVLRDGGSPTIKLSPQTGAASYTTEFSLDLSAGKSGLKECSVVAAQDGKRVELLRESFSDKRPAHAAAFRLPREAGFKEGSVELSVIVRSNAMLSFLGRGKASLVQQITLDFTPPRLSVTPGVHNVNQGGGAAVSYTVSKPVESTGVMVGSHLFPGYQQPDGRYLCYFAMPHDMQPSQFKPKVIARDKAGNEATQNVSVLAIPKPFKADKLNIPDEFLNSKMPQYTALYPSETSPLEIYKRVNTELRDKNVTELLKIGKDTSPTPLWSGPFLRLPNAASRAGFGDQRDYFYQGEKIDHQTHMGVDLASVANAPVPAANSGRVVLAEFFGIYGNCVIIDHGLGLQSLYSHLDEMSVTKGTQVKKGDIIGKTGTTGLAGGDHLHFGMIIGGLQVNPVEWWDDHWIKDNILEHTGK</sequence>
<organism evidence="4 5">
    <name type="scientific">Humidesulfovibrio mexicanus</name>
    <dbReference type="NCBI Taxonomy" id="147047"/>
    <lineage>
        <taxon>Bacteria</taxon>
        <taxon>Pseudomonadati</taxon>
        <taxon>Thermodesulfobacteriota</taxon>
        <taxon>Desulfovibrionia</taxon>
        <taxon>Desulfovibrionales</taxon>
        <taxon>Desulfovibrionaceae</taxon>
        <taxon>Humidesulfovibrio</taxon>
    </lineage>
</organism>
<dbReference type="Pfam" id="PF01551">
    <property type="entry name" value="Peptidase_M23"/>
    <property type="match status" value="1"/>
</dbReference>
<evidence type="ECO:0000313" key="4">
    <source>
        <dbReference type="EMBL" id="SNR61063.1"/>
    </source>
</evidence>
<dbReference type="SUPFAM" id="SSF51261">
    <property type="entry name" value="Duplicated hybrid motif"/>
    <property type="match status" value="1"/>
</dbReference>
<reference evidence="4 5" key="1">
    <citation type="submission" date="2017-06" db="EMBL/GenBank/DDBJ databases">
        <authorList>
            <person name="Kim H.J."/>
            <person name="Triplett B.A."/>
        </authorList>
    </citation>
    <scope>NUCLEOTIDE SEQUENCE [LARGE SCALE GENOMIC DNA]</scope>
    <source>
        <strain evidence="4 5">DSM 13116</strain>
    </source>
</reference>
<feature type="domain" description="M23ase beta-sheet core" evidence="3">
    <location>
        <begin position="332"/>
        <end position="426"/>
    </location>
</feature>
<dbReference type="InterPro" id="IPR011055">
    <property type="entry name" value="Dup_hybrid_motif"/>
</dbReference>
<keyword evidence="2" id="KW-1133">Transmembrane helix</keyword>
<dbReference type="PANTHER" id="PTHR21666:SF289">
    <property type="entry name" value="L-ALA--D-GLU ENDOPEPTIDASE"/>
    <property type="match status" value="1"/>
</dbReference>
<evidence type="ECO:0000313" key="5">
    <source>
        <dbReference type="Proteomes" id="UP000198324"/>
    </source>
</evidence>
<name>A0A238XRI3_9BACT</name>
<dbReference type="InterPro" id="IPR016047">
    <property type="entry name" value="M23ase_b-sheet_dom"/>
</dbReference>
<keyword evidence="5" id="KW-1185">Reference proteome</keyword>
<keyword evidence="1" id="KW-0732">Signal</keyword>
<dbReference type="GO" id="GO:0004222">
    <property type="term" value="F:metalloendopeptidase activity"/>
    <property type="evidence" value="ECO:0007669"/>
    <property type="project" value="TreeGrafter"/>
</dbReference>
<evidence type="ECO:0000259" key="3">
    <source>
        <dbReference type="Pfam" id="PF01551"/>
    </source>
</evidence>
<proteinExistence type="predicted"/>
<dbReference type="EMBL" id="FZOC01000001">
    <property type="protein sequence ID" value="SNR61063.1"/>
    <property type="molecule type" value="Genomic_DNA"/>
</dbReference>